<keyword evidence="4" id="KW-0547">Nucleotide-binding</keyword>
<proteinExistence type="predicted"/>
<feature type="domain" description="Histidine kinase/HSP90-like ATPase" evidence="3">
    <location>
        <begin position="22"/>
        <end position="136"/>
    </location>
</feature>
<evidence type="ECO:0000256" key="1">
    <source>
        <dbReference type="ARBA" id="ARBA00022527"/>
    </source>
</evidence>
<dbReference type="GO" id="GO:0004674">
    <property type="term" value="F:protein serine/threonine kinase activity"/>
    <property type="evidence" value="ECO:0007669"/>
    <property type="project" value="UniProtKB-KW"/>
</dbReference>
<accession>A0A4R4UA06</accession>
<feature type="region of interest" description="Disordered" evidence="2">
    <location>
        <begin position="1"/>
        <end position="21"/>
    </location>
</feature>
<evidence type="ECO:0000313" key="5">
    <source>
        <dbReference type="Proteomes" id="UP000294744"/>
    </source>
</evidence>
<dbReference type="Proteomes" id="UP000294744">
    <property type="component" value="Unassembled WGS sequence"/>
</dbReference>
<keyword evidence="1" id="KW-0723">Serine/threonine-protein kinase</keyword>
<keyword evidence="4" id="KW-0067">ATP-binding</keyword>
<dbReference type="EMBL" id="SMKV01000045">
    <property type="protein sequence ID" value="TDC88211.1"/>
    <property type="molecule type" value="Genomic_DNA"/>
</dbReference>
<evidence type="ECO:0000256" key="2">
    <source>
        <dbReference type="SAM" id="MobiDB-lite"/>
    </source>
</evidence>
<dbReference type="SUPFAM" id="SSF55874">
    <property type="entry name" value="ATPase domain of HSP90 chaperone/DNA topoisomerase II/histidine kinase"/>
    <property type="match status" value="1"/>
</dbReference>
<keyword evidence="1" id="KW-0808">Transferase</keyword>
<dbReference type="InterPro" id="IPR036890">
    <property type="entry name" value="HATPase_C_sf"/>
</dbReference>
<organism evidence="4 5">
    <name type="scientific">Saccharopolyspora aridisoli</name>
    <dbReference type="NCBI Taxonomy" id="2530385"/>
    <lineage>
        <taxon>Bacteria</taxon>
        <taxon>Bacillati</taxon>
        <taxon>Actinomycetota</taxon>
        <taxon>Actinomycetes</taxon>
        <taxon>Pseudonocardiales</taxon>
        <taxon>Pseudonocardiaceae</taxon>
        <taxon>Saccharopolyspora</taxon>
    </lineage>
</organism>
<dbReference type="OrthoDB" id="5184914at2"/>
<dbReference type="CDD" id="cd16936">
    <property type="entry name" value="HATPase_RsbW-like"/>
    <property type="match status" value="1"/>
</dbReference>
<evidence type="ECO:0000313" key="4">
    <source>
        <dbReference type="EMBL" id="TDC88211.1"/>
    </source>
</evidence>
<dbReference type="Pfam" id="PF13581">
    <property type="entry name" value="HATPase_c_2"/>
    <property type="match status" value="1"/>
</dbReference>
<keyword evidence="1" id="KW-0418">Kinase</keyword>
<dbReference type="Gene3D" id="3.30.565.10">
    <property type="entry name" value="Histidine kinase-like ATPase, C-terminal domain"/>
    <property type="match status" value="1"/>
</dbReference>
<gene>
    <name evidence="4" type="ORF">E1161_24140</name>
</gene>
<name>A0A4R4UA06_9PSEU</name>
<dbReference type="RefSeq" id="WP_132627023.1">
    <property type="nucleotide sequence ID" value="NZ_SMKV01000045.1"/>
</dbReference>
<dbReference type="AlphaFoldDB" id="A0A4R4UA06"/>
<sequence length="154" mass="16007">MAPAQSGGPESGAVETLRRHGVPASAGSLPVLRDELDEWARSAGLGDSLAGALALATYEAMANAVEHAYGGTPGPLDVEAAFLDHGVEVTVTDHGAWRSPHDSGQERKRGLPLIHRLADEAVVSAGENGTRVRMRWEVARQPLDGDLSAADAPG</sequence>
<evidence type="ECO:0000259" key="3">
    <source>
        <dbReference type="Pfam" id="PF13581"/>
    </source>
</evidence>
<keyword evidence="5" id="KW-1185">Reference proteome</keyword>
<dbReference type="InterPro" id="IPR003594">
    <property type="entry name" value="HATPase_dom"/>
</dbReference>
<dbReference type="InterPro" id="IPR050267">
    <property type="entry name" value="Anti-sigma-factor_SerPK"/>
</dbReference>
<dbReference type="PANTHER" id="PTHR35526">
    <property type="entry name" value="ANTI-SIGMA-F FACTOR RSBW-RELATED"/>
    <property type="match status" value="1"/>
</dbReference>
<dbReference type="GO" id="GO:0005524">
    <property type="term" value="F:ATP binding"/>
    <property type="evidence" value="ECO:0007669"/>
    <property type="project" value="UniProtKB-KW"/>
</dbReference>
<reference evidence="4 5" key="1">
    <citation type="submission" date="2019-03" db="EMBL/GenBank/DDBJ databases">
        <title>Draft genome sequences of novel Actinobacteria.</title>
        <authorList>
            <person name="Sahin N."/>
            <person name="Ay H."/>
            <person name="Saygin H."/>
        </authorList>
    </citation>
    <scope>NUCLEOTIDE SEQUENCE [LARGE SCALE GENOMIC DNA]</scope>
    <source>
        <strain evidence="4 5">16K404</strain>
    </source>
</reference>
<comment type="caution">
    <text evidence="4">The sequence shown here is derived from an EMBL/GenBank/DDBJ whole genome shotgun (WGS) entry which is preliminary data.</text>
</comment>
<dbReference type="PANTHER" id="PTHR35526:SF3">
    <property type="entry name" value="ANTI-SIGMA-F FACTOR RSBW"/>
    <property type="match status" value="1"/>
</dbReference>
<protein>
    <submittedName>
        <fullName evidence="4">ATP-binding protein</fullName>
    </submittedName>
</protein>